<evidence type="ECO:0008006" key="10">
    <source>
        <dbReference type="Google" id="ProtNLM"/>
    </source>
</evidence>
<dbReference type="InterPro" id="IPR013324">
    <property type="entry name" value="RNA_pol_sigma_r3/r4-like"/>
</dbReference>
<dbReference type="Pfam" id="PF08281">
    <property type="entry name" value="Sigma70_r4_2"/>
    <property type="match status" value="1"/>
</dbReference>
<dbReference type="CDD" id="cd06171">
    <property type="entry name" value="Sigma70_r4"/>
    <property type="match status" value="1"/>
</dbReference>
<keyword evidence="5" id="KW-0472">Membrane</keyword>
<evidence type="ECO:0000256" key="1">
    <source>
        <dbReference type="ARBA" id="ARBA00010641"/>
    </source>
</evidence>
<evidence type="ECO:0000256" key="3">
    <source>
        <dbReference type="ARBA" id="ARBA00023082"/>
    </source>
</evidence>
<dbReference type="GO" id="GO:0016987">
    <property type="term" value="F:sigma factor activity"/>
    <property type="evidence" value="ECO:0007669"/>
    <property type="project" value="UniProtKB-KW"/>
</dbReference>
<dbReference type="InterPro" id="IPR014327">
    <property type="entry name" value="RNA_pol_sigma70_bacteroid"/>
</dbReference>
<accession>A0A2D0N389</accession>
<dbReference type="InterPro" id="IPR036388">
    <property type="entry name" value="WH-like_DNA-bd_sf"/>
</dbReference>
<keyword evidence="5" id="KW-1133">Transmembrane helix</keyword>
<evidence type="ECO:0000256" key="2">
    <source>
        <dbReference type="ARBA" id="ARBA00023015"/>
    </source>
</evidence>
<keyword evidence="2" id="KW-0805">Transcription regulation</keyword>
<proteinExistence type="inferred from homology"/>
<dbReference type="SUPFAM" id="SSF88946">
    <property type="entry name" value="Sigma2 domain of RNA polymerase sigma factors"/>
    <property type="match status" value="1"/>
</dbReference>
<gene>
    <name evidence="8" type="ORF">CRP01_29300</name>
</gene>
<comment type="caution">
    <text evidence="8">The sequence shown here is derived from an EMBL/GenBank/DDBJ whole genome shotgun (WGS) entry which is preliminary data.</text>
</comment>
<name>A0A2D0N389_FLAN2</name>
<dbReference type="SUPFAM" id="SSF88659">
    <property type="entry name" value="Sigma3 and sigma4 domains of RNA polymerase sigma factors"/>
    <property type="match status" value="1"/>
</dbReference>
<reference evidence="8 9" key="1">
    <citation type="submission" date="2017-10" db="EMBL/GenBank/DDBJ databases">
        <title>The draft genome sequence of Lewinella nigricans NBRC 102662.</title>
        <authorList>
            <person name="Wang K."/>
        </authorList>
    </citation>
    <scope>NUCLEOTIDE SEQUENCE [LARGE SCALE GENOMIC DNA]</scope>
    <source>
        <strain evidence="8 9">NBRC 102662</strain>
    </source>
</reference>
<evidence type="ECO:0000256" key="5">
    <source>
        <dbReference type="SAM" id="Phobius"/>
    </source>
</evidence>
<dbReference type="InterPro" id="IPR014284">
    <property type="entry name" value="RNA_pol_sigma-70_dom"/>
</dbReference>
<keyword evidence="3" id="KW-0731">Sigma factor</keyword>
<dbReference type="InterPro" id="IPR007627">
    <property type="entry name" value="RNA_pol_sigma70_r2"/>
</dbReference>
<dbReference type="InterPro" id="IPR013249">
    <property type="entry name" value="RNA_pol_sigma70_r4_t2"/>
</dbReference>
<dbReference type="InterPro" id="IPR039425">
    <property type="entry name" value="RNA_pol_sigma-70-like"/>
</dbReference>
<dbReference type="AlphaFoldDB" id="A0A2D0N389"/>
<dbReference type="NCBIfam" id="TIGR02937">
    <property type="entry name" value="sigma70-ECF"/>
    <property type="match status" value="1"/>
</dbReference>
<dbReference type="Pfam" id="PF04542">
    <property type="entry name" value="Sigma70_r2"/>
    <property type="match status" value="1"/>
</dbReference>
<dbReference type="GO" id="GO:0003677">
    <property type="term" value="F:DNA binding"/>
    <property type="evidence" value="ECO:0007669"/>
    <property type="project" value="InterPro"/>
</dbReference>
<dbReference type="NCBIfam" id="TIGR02985">
    <property type="entry name" value="Sig70_bacteroi1"/>
    <property type="match status" value="1"/>
</dbReference>
<feature type="transmembrane region" description="Helical" evidence="5">
    <location>
        <begin position="6"/>
        <end position="25"/>
    </location>
</feature>
<feature type="domain" description="RNA polymerase sigma factor 70 region 4 type 2" evidence="7">
    <location>
        <begin position="150"/>
        <end position="198"/>
    </location>
</feature>
<evidence type="ECO:0000313" key="9">
    <source>
        <dbReference type="Proteomes" id="UP000223913"/>
    </source>
</evidence>
<dbReference type="Gene3D" id="1.10.10.10">
    <property type="entry name" value="Winged helix-like DNA-binding domain superfamily/Winged helix DNA-binding domain"/>
    <property type="match status" value="1"/>
</dbReference>
<dbReference type="EMBL" id="PDUD01000035">
    <property type="protein sequence ID" value="PHN02907.1"/>
    <property type="molecule type" value="Genomic_DNA"/>
</dbReference>
<sequence>MVFFQNFILLLVAVYLNLFGILWPIRLVKMDAQEKHHLIQLSGGNKQSFAFLFEKYRSKVYYYSFQFVRSREVAQEITLDVFTKIWEKHTTIQATQSISGLLLKITRDLSITYLRKAAKDEALRKEFVQNYFQSLDNPLEEQLIFKEGLEIAQKAVESLPPRCRQVFQLRYREGFSLKEIADELNISVSTVKKQLKKGTLIVKAYLEANTDLVFIFIVGQYFS</sequence>
<dbReference type="PANTHER" id="PTHR43133:SF46">
    <property type="entry name" value="RNA POLYMERASE SIGMA-70 FACTOR ECF SUBFAMILY"/>
    <property type="match status" value="1"/>
</dbReference>
<dbReference type="InterPro" id="IPR013325">
    <property type="entry name" value="RNA_pol_sigma_r2"/>
</dbReference>
<dbReference type="PANTHER" id="PTHR43133">
    <property type="entry name" value="RNA POLYMERASE ECF-TYPE SIGMA FACTO"/>
    <property type="match status" value="1"/>
</dbReference>
<keyword evidence="5" id="KW-0812">Transmembrane</keyword>
<dbReference type="Proteomes" id="UP000223913">
    <property type="component" value="Unassembled WGS sequence"/>
</dbReference>
<dbReference type="GO" id="GO:0006352">
    <property type="term" value="P:DNA-templated transcription initiation"/>
    <property type="evidence" value="ECO:0007669"/>
    <property type="project" value="InterPro"/>
</dbReference>
<dbReference type="Gene3D" id="1.10.1740.10">
    <property type="match status" value="1"/>
</dbReference>
<evidence type="ECO:0000259" key="7">
    <source>
        <dbReference type="Pfam" id="PF08281"/>
    </source>
</evidence>
<evidence type="ECO:0000313" key="8">
    <source>
        <dbReference type="EMBL" id="PHN02907.1"/>
    </source>
</evidence>
<comment type="similarity">
    <text evidence="1">Belongs to the sigma-70 factor family. ECF subfamily.</text>
</comment>
<keyword evidence="9" id="KW-1185">Reference proteome</keyword>
<feature type="domain" description="RNA polymerase sigma-70 region 2" evidence="6">
    <location>
        <begin position="52"/>
        <end position="118"/>
    </location>
</feature>
<protein>
    <recommendedName>
        <fullName evidence="10">RNA polymerase sigma-70 factor</fullName>
    </recommendedName>
</protein>
<keyword evidence="4" id="KW-0804">Transcription</keyword>
<evidence type="ECO:0000256" key="4">
    <source>
        <dbReference type="ARBA" id="ARBA00023163"/>
    </source>
</evidence>
<evidence type="ECO:0000259" key="6">
    <source>
        <dbReference type="Pfam" id="PF04542"/>
    </source>
</evidence>
<organism evidence="8 9">
    <name type="scientific">Flavilitoribacter nigricans (strain ATCC 23147 / DSM 23189 / NBRC 102662 / NCIMB 1420 / SS-2)</name>
    <name type="common">Lewinella nigricans</name>
    <dbReference type="NCBI Taxonomy" id="1122177"/>
    <lineage>
        <taxon>Bacteria</taxon>
        <taxon>Pseudomonadati</taxon>
        <taxon>Bacteroidota</taxon>
        <taxon>Saprospiria</taxon>
        <taxon>Saprospirales</taxon>
        <taxon>Lewinellaceae</taxon>
        <taxon>Flavilitoribacter</taxon>
    </lineage>
</organism>